<dbReference type="CDD" id="cd00086">
    <property type="entry name" value="homeodomain"/>
    <property type="match status" value="1"/>
</dbReference>
<evidence type="ECO:0000256" key="2">
    <source>
        <dbReference type="RuleBase" id="RU000682"/>
    </source>
</evidence>
<protein>
    <recommendedName>
        <fullName evidence="4">Homeobox domain-containing protein</fullName>
    </recommendedName>
</protein>
<keyword evidence="6" id="KW-1185">Reference proteome</keyword>
<keyword evidence="1 2" id="KW-0371">Homeobox</keyword>
<reference evidence="5" key="1">
    <citation type="submission" date="2021-02" db="EMBL/GenBank/DDBJ databases">
        <authorList>
            <person name="Nowell W R."/>
        </authorList>
    </citation>
    <scope>NUCLEOTIDE SEQUENCE</scope>
    <source>
        <strain evidence="5">Ploen Becks lab</strain>
    </source>
</reference>
<name>A0A813QLM8_9BILA</name>
<dbReference type="InterPro" id="IPR001356">
    <property type="entry name" value="HD"/>
</dbReference>
<keyword evidence="1 2" id="KW-0238">DNA-binding</keyword>
<feature type="coiled-coil region" evidence="3">
    <location>
        <begin position="91"/>
        <end position="232"/>
    </location>
</feature>
<comment type="caution">
    <text evidence="5">The sequence shown here is derived from an EMBL/GenBank/DDBJ whole genome shotgun (WGS) entry which is preliminary data.</text>
</comment>
<evidence type="ECO:0000313" key="6">
    <source>
        <dbReference type="Proteomes" id="UP000663879"/>
    </source>
</evidence>
<accession>A0A813QLM8</accession>
<comment type="subcellular location">
    <subcellularLocation>
        <location evidence="1 2">Nucleus</location>
    </subcellularLocation>
</comment>
<dbReference type="PROSITE" id="PS50071">
    <property type="entry name" value="HOMEOBOX_2"/>
    <property type="match status" value="1"/>
</dbReference>
<feature type="domain" description="Homeobox" evidence="4">
    <location>
        <begin position="1"/>
        <end position="48"/>
    </location>
</feature>
<evidence type="ECO:0000259" key="4">
    <source>
        <dbReference type="PROSITE" id="PS50071"/>
    </source>
</evidence>
<evidence type="ECO:0000256" key="1">
    <source>
        <dbReference type="PROSITE-ProRule" id="PRU00108"/>
    </source>
</evidence>
<dbReference type="Gene3D" id="1.10.10.60">
    <property type="entry name" value="Homeodomain-like"/>
    <property type="match status" value="1"/>
</dbReference>
<dbReference type="AlphaFoldDB" id="A0A813QLM8"/>
<sequence length="277" mass="32609">MSKKDGKRVFDSDENEFLEEAFSKNSYPSKKKVEEFSKKLGKSERRIKKDDDFFDQLFNENVFYSERITTNKTVELITTDEKLSSEIQSNFDVLTFDLKNAEKKISELLNQLKEKEDLIFAYSEENNEKIEELNAEIFRIEKSLDEKNRLIENLKDELLKKNLEIESHLFKSCEMNEINKNIRKNQKNDSLKIQLSQLESEIKITQEHKTEVETLNSKIKTLEQNNELLTLKYSKLKPAAEFKNEESCKQSVLLSDDSIEICSQKSNESDEDFKIRV</sequence>
<organism evidence="5 6">
    <name type="scientific">Brachionus calyciflorus</name>
    <dbReference type="NCBI Taxonomy" id="104777"/>
    <lineage>
        <taxon>Eukaryota</taxon>
        <taxon>Metazoa</taxon>
        <taxon>Spiralia</taxon>
        <taxon>Gnathifera</taxon>
        <taxon>Rotifera</taxon>
        <taxon>Eurotatoria</taxon>
        <taxon>Monogononta</taxon>
        <taxon>Pseudotrocha</taxon>
        <taxon>Ploima</taxon>
        <taxon>Brachionidae</taxon>
        <taxon>Brachionus</taxon>
    </lineage>
</organism>
<dbReference type="SUPFAM" id="SSF46689">
    <property type="entry name" value="Homeodomain-like"/>
    <property type="match status" value="1"/>
</dbReference>
<proteinExistence type="predicted"/>
<dbReference type="Pfam" id="PF00046">
    <property type="entry name" value="Homeodomain"/>
    <property type="match status" value="1"/>
</dbReference>
<dbReference type="Proteomes" id="UP000663879">
    <property type="component" value="Unassembled WGS sequence"/>
</dbReference>
<dbReference type="GO" id="GO:0005634">
    <property type="term" value="C:nucleus"/>
    <property type="evidence" value="ECO:0007669"/>
    <property type="project" value="UniProtKB-SubCell"/>
</dbReference>
<dbReference type="InterPro" id="IPR009057">
    <property type="entry name" value="Homeodomain-like_sf"/>
</dbReference>
<keyword evidence="3" id="KW-0175">Coiled coil</keyword>
<keyword evidence="1 2" id="KW-0539">Nucleus</keyword>
<dbReference type="EMBL" id="CAJNOC010000509">
    <property type="protein sequence ID" value="CAF0770021.1"/>
    <property type="molecule type" value="Genomic_DNA"/>
</dbReference>
<evidence type="ECO:0000256" key="3">
    <source>
        <dbReference type="SAM" id="Coils"/>
    </source>
</evidence>
<dbReference type="GO" id="GO:0003677">
    <property type="term" value="F:DNA binding"/>
    <property type="evidence" value="ECO:0007669"/>
    <property type="project" value="UniProtKB-UniRule"/>
</dbReference>
<gene>
    <name evidence="5" type="ORF">OXX778_LOCUS4899</name>
</gene>
<feature type="DNA-binding region" description="Homeobox" evidence="1">
    <location>
        <begin position="3"/>
        <end position="49"/>
    </location>
</feature>
<evidence type="ECO:0000313" key="5">
    <source>
        <dbReference type="EMBL" id="CAF0770021.1"/>
    </source>
</evidence>